<dbReference type="STRING" id="314283.MED297_11665"/>
<dbReference type="PANTHER" id="PTHR30437:SF5">
    <property type="entry name" value="REGULATOR OF NUCLEOSIDE DIPHOSPHATE KINASE"/>
    <property type="match status" value="1"/>
</dbReference>
<dbReference type="Pfam" id="PF01272">
    <property type="entry name" value="GreA_GreB"/>
    <property type="match status" value="1"/>
</dbReference>
<dbReference type="GO" id="GO:0003677">
    <property type="term" value="F:DNA binding"/>
    <property type="evidence" value="ECO:0007669"/>
    <property type="project" value="InterPro"/>
</dbReference>
<dbReference type="InterPro" id="IPR001437">
    <property type="entry name" value="Tscrpt_elong_fac_GreA/B_C"/>
</dbReference>
<dbReference type="EMBL" id="AAOE01000003">
    <property type="protein sequence ID" value="EAR10671.1"/>
    <property type="molecule type" value="Genomic_DNA"/>
</dbReference>
<feature type="domain" description="Regulator of nucleoside diphosphate kinase N-terminal" evidence="2">
    <location>
        <begin position="6"/>
        <end position="43"/>
    </location>
</feature>
<protein>
    <submittedName>
        <fullName evidence="3">Nucleoside diphosphate kinase regulator</fullName>
    </submittedName>
</protein>
<dbReference type="RefSeq" id="WP_008041958.1">
    <property type="nucleotide sequence ID" value="NZ_CH724149.1"/>
</dbReference>
<sequence>MVFPKPDVFISEHDWQRLQRLVAHYPDHEAIDWLESELDRATVCLPNELPADAVQLGSVVRFQLSSSGQVYLRELVLPEQRQHDEHISVLSPVGMALLGLRVGDEIAWPSSPGQSTTVRILDVKQDRELWTEPAPDVSVQTL</sequence>
<proteinExistence type="predicted"/>
<feature type="domain" description="Transcription elongation factor GreA/GreB C-terminal" evidence="1">
    <location>
        <begin position="50"/>
        <end position="124"/>
    </location>
</feature>
<evidence type="ECO:0000313" key="4">
    <source>
        <dbReference type="Proteomes" id="UP000005953"/>
    </source>
</evidence>
<dbReference type="SUPFAM" id="SSF54534">
    <property type="entry name" value="FKBP-like"/>
    <property type="match status" value="1"/>
</dbReference>
<dbReference type="PANTHER" id="PTHR30437">
    <property type="entry name" value="TRANSCRIPTION ELONGATION FACTOR GREA"/>
    <property type="match status" value="1"/>
</dbReference>
<dbReference type="InterPro" id="IPR036953">
    <property type="entry name" value="GreA/GreB_C_sf"/>
</dbReference>
<dbReference type="InterPro" id="IPR029462">
    <property type="entry name" value="Rnk_N"/>
</dbReference>
<dbReference type="PROSITE" id="PS00830">
    <property type="entry name" value="GREAB_2"/>
    <property type="match status" value="1"/>
</dbReference>
<gene>
    <name evidence="3" type="ORF">MED297_11665</name>
</gene>
<dbReference type="Gene3D" id="3.10.50.30">
    <property type="entry name" value="Transcription elongation factor, GreA/GreB, C-terminal domain"/>
    <property type="match status" value="1"/>
</dbReference>
<keyword evidence="3" id="KW-0418">Kinase</keyword>
<dbReference type="AlphaFoldDB" id="A4BB58"/>
<keyword evidence="3" id="KW-0808">Transferase</keyword>
<accession>A4BB58</accession>
<dbReference type="Gene3D" id="1.10.286.20">
    <property type="match status" value="1"/>
</dbReference>
<evidence type="ECO:0000259" key="1">
    <source>
        <dbReference type="Pfam" id="PF01272"/>
    </source>
</evidence>
<dbReference type="GO" id="GO:0006354">
    <property type="term" value="P:DNA-templated transcription elongation"/>
    <property type="evidence" value="ECO:0007669"/>
    <property type="project" value="TreeGrafter"/>
</dbReference>
<keyword evidence="4" id="KW-1185">Reference proteome</keyword>
<dbReference type="GO" id="GO:0032784">
    <property type="term" value="P:regulation of DNA-templated transcription elongation"/>
    <property type="evidence" value="ECO:0007669"/>
    <property type="project" value="InterPro"/>
</dbReference>
<dbReference type="Proteomes" id="UP000005953">
    <property type="component" value="Unassembled WGS sequence"/>
</dbReference>
<dbReference type="NCBIfam" id="NF004396">
    <property type="entry name" value="PRK05753.1"/>
    <property type="match status" value="1"/>
</dbReference>
<dbReference type="Pfam" id="PF14760">
    <property type="entry name" value="Rnk_N"/>
    <property type="match status" value="1"/>
</dbReference>
<organism evidence="3 4">
    <name type="scientific">Reinekea blandensis MED297</name>
    <dbReference type="NCBI Taxonomy" id="314283"/>
    <lineage>
        <taxon>Bacteria</taxon>
        <taxon>Pseudomonadati</taxon>
        <taxon>Pseudomonadota</taxon>
        <taxon>Gammaproteobacteria</taxon>
        <taxon>Oceanospirillales</taxon>
        <taxon>Saccharospirillaceae</taxon>
        <taxon>Reinekea</taxon>
    </lineage>
</organism>
<dbReference type="GO" id="GO:0016301">
    <property type="term" value="F:kinase activity"/>
    <property type="evidence" value="ECO:0007669"/>
    <property type="project" value="UniProtKB-KW"/>
</dbReference>
<dbReference type="InterPro" id="IPR023459">
    <property type="entry name" value="Tscrpt_elong_fac_GreA/B_fam"/>
</dbReference>
<reference evidence="3 4" key="1">
    <citation type="submission" date="2006-02" db="EMBL/GenBank/DDBJ databases">
        <authorList>
            <person name="Pinhassi J."/>
            <person name="Pedros-Alio C."/>
            <person name="Ferriera S."/>
            <person name="Johnson J."/>
            <person name="Kravitz S."/>
            <person name="Halpern A."/>
            <person name="Remington K."/>
            <person name="Beeson K."/>
            <person name="Tran B."/>
            <person name="Rogers Y.-H."/>
            <person name="Friedman R."/>
            <person name="Venter J.C."/>
        </authorList>
    </citation>
    <scope>NUCLEOTIDE SEQUENCE [LARGE SCALE GENOMIC DNA]</scope>
    <source>
        <strain evidence="3 4">MED297</strain>
    </source>
</reference>
<evidence type="ECO:0000259" key="2">
    <source>
        <dbReference type="Pfam" id="PF14760"/>
    </source>
</evidence>
<comment type="caution">
    <text evidence="3">The sequence shown here is derived from an EMBL/GenBank/DDBJ whole genome shotgun (WGS) entry which is preliminary data.</text>
</comment>
<dbReference type="OrthoDB" id="192847at2"/>
<dbReference type="HOGENOM" id="CLU_120358_1_1_6"/>
<evidence type="ECO:0000313" key="3">
    <source>
        <dbReference type="EMBL" id="EAR10671.1"/>
    </source>
</evidence>
<name>A4BB58_9GAMM</name>
<dbReference type="GO" id="GO:0070063">
    <property type="term" value="F:RNA polymerase binding"/>
    <property type="evidence" value="ECO:0007669"/>
    <property type="project" value="InterPro"/>
</dbReference>
<dbReference type="InterPro" id="IPR018151">
    <property type="entry name" value="TF_GreA/GreB_CS"/>
</dbReference>